<dbReference type="SMART" id="SM00387">
    <property type="entry name" value="HATPase_c"/>
    <property type="match status" value="1"/>
</dbReference>
<dbReference type="InterPro" id="IPR013656">
    <property type="entry name" value="PAS_4"/>
</dbReference>
<evidence type="ECO:0000256" key="4">
    <source>
        <dbReference type="ARBA" id="ARBA00012438"/>
    </source>
</evidence>
<protein>
    <recommendedName>
        <fullName evidence="4">histidine kinase</fullName>
        <ecNumber evidence="4">2.7.13.3</ecNumber>
    </recommendedName>
</protein>
<dbReference type="Pfam" id="PF08448">
    <property type="entry name" value="PAS_4"/>
    <property type="match status" value="1"/>
</dbReference>
<dbReference type="SUPFAM" id="SSF55874">
    <property type="entry name" value="ATPase domain of HSP90 chaperone/DNA topoisomerase II/histidine kinase"/>
    <property type="match status" value="1"/>
</dbReference>
<dbReference type="InterPro" id="IPR005467">
    <property type="entry name" value="His_kinase_dom"/>
</dbReference>
<evidence type="ECO:0000256" key="7">
    <source>
        <dbReference type="ARBA" id="ARBA00022777"/>
    </source>
</evidence>
<dbReference type="EMBL" id="JACHVS010000001">
    <property type="protein sequence ID" value="MBB2995626.1"/>
    <property type="molecule type" value="Genomic_DNA"/>
</dbReference>
<evidence type="ECO:0000256" key="5">
    <source>
        <dbReference type="ARBA" id="ARBA00022553"/>
    </source>
</evidence>
<dbReference type="InterPro" id="IPR036890">
    <property type="entry name" value="HATPase_C_sf"/>
</dbReference>
<keyword evidence="8" id="KW-0902">Two-component regulatory system</keyword>
<evidence type="ECO:0000313" key="12">
    <source>
        <dbReference type="EMBL" id="MBB2995626.1"/>
    </source>
</evidence>
<dbReference type="GO" id="GO:0005509">
    <property type="term" value="F:calcium ion binding"/>
    <property type="evidence" value="ECO:0007669"/>
    <property type="project" value="UniProtKB-ARBA"/>
</dbReference>
<evidence type="ECO:0000256" key="2">
    <source>
        <dbReference type="ARBA" id="ARBA00001968"/>
    </source>
</evidence>
<keyword evidence="10" id="KW-0812">Transmembrane</keyword>
<keyword evidence="7 12" id="KW-0418">Kinase</keyword>
<feature type="transmembrane region" description="Helical" evidence="10">
    <location>
        <begin position="57"/>
        <end position="75"/>
    </location>
</feature>
<feature type="transmembrane region" description="Helical" evidence="10">
    <location>
        <begin position="163"/>
        <end position="180"/>
    </location>
</feature>
<dbReference type="InterPro" id="IPR004358">
    <property type="entry name" value="Sig_transdc_His_kin-like_C"/>
</dbReference>
<keyword evidence="5" id="KW-0597">Phosphoprotein</keyword>
<organism evidence="12 13">
    <name type="scientific">Paeniglutamicibacter cryotolerans</name>
    <dbReference type="NCBI Taxonomy" id="670079"/>
    <lineage>
        <taxon>Bacteria</taxon>
        <taxon>Bacillati</taxon>
        <taxon>Actinomycetota</taxon>
        <taxon>Actinomycetes</taxon>
        <taxon>Micrococcales</taxon>
        <taxon>Micrococcaceae</taxon>
        <taxon>Paeniglutamicibacter</taxon>
    </lineage>
</organism>
<sequence length="552" mass="58858">MFQIRRLLLLLTSGNQFHELPLRRRVLLSQLPLTTATVLVVLVDLVFTSGRALTDPWFGAGVAGVALLTVVSGFIPWQKLPTGSYWVIPLLDLVAIYFLAAGAFPVLFGVPMLAVMPVFWMAWSALHPRATLIVGFCATLVIACGQSWHAGRDISWVSMGQNMVMPVVVLGLGITTNIAVDSMMNLDRRLEAALEESRAQAELLGAVLNAVNVGVFAVDSEGGKVLVNERQHRHHLMGTAGTSGVPAEEQLLFSGAGHRGDRLPGLLPEDQVPVTRALRGEEFTDQLLWLGPEGEAEALAVSARQLTRPDGSAAGAVLVFKDVTALITASQVKDRFLANISHELRTPLTSILGYLELVQDFPGVPAPAVQFTQVAERNTHRLKRLVDDLLSSAGSGLGIKPEPIDLMEVVGMAVESHRGSAQMAGISLGLRGPVTLPVLADPFRIGQVIDNLVSNGVKYTQSGGTVDILVAATDDGARIQVADNGPGLDAEEQKQLFNRFFRTGSALRSSVPGTGLGLSISREIIEAHGGTLAVDSLPGRGCTFTVDLPLLL</sequence>
<keyword evidence="6" id="KW-0808">Transferase</keyword>
<dbReference type="PROSITE" id="PS50109">
    <property type="entry name" value="HIS_KIN"/>
    <property type="match status" value="1"/>
</dbReference>
<proteinExistence type="predicted"/>
<dbReference type="CDD" id="cd00082">
    <property type="entry name" value="HisKA"/>
    <property type="match status" value="1"/>
</dbReference>
<keyword evidence="9 10" id="KW-0472">Membrane</keyword>
<dbReference type="Pfam" id="PF02518">
    <property type="entry name" value="HATPase_c"/>
    <property type="match status" value="1"/>
</dbReference>
<accession>A0A839QNP9</accession>
<comment type="catalytic activity">
    <reaction evidence="1">
        <text>ATP + protein L-histidine = ADP + protein N-phospho-L-histidine.</text>
        <dbReference type="EC" id="2.7.13.3"/>
    </reaction>
</comment>
<evidence type="ECO:0000256" key="6">
    <source>
        <dbReference type="ARBA" id="ARBA00022679"/>
    </source>
</evidence>
<reference evidence="12 13" key="1">
    <citation type="submission" date="2020-08" db="EMBL/GenBank/DDBJ databases">
        <title>Sequencing the genomes of 1000 actinobacteria strains.</title>
        <authorList>
            <person name="Klenk H.-P."/>
        </authorList>
    </citation>
    <scope>NUCLEOTIDE SEQUENCE [LARGE SCALE GENOMIC DNA]</scope>
    <source>
        <strain evidence="12 13">DSM 22826</strain>
    </source>
</reference>
<dbReference type="InterPro" id="IPR036097">
    <property type="entry name" value="HisK_dim/P_sf"/>
</dbReference>
<keyword evidence="13" id="KW-1185">Reference proteome</keyword>
<dbReference type="PANTHER" id="PTHR43711">
    <property type="entry name" value="TWO-COMPONENT HISTIDINE KINASE"/>
    <property type="match status" value="1"/>
</dbReference>
<comment type="caution">
    <text evidence="12">The sequence shown here is derived from an EMBL/GenBank/DDBJ whole genome shotgun (WGS) entry which is preliminary data.</text>
</comment>
<dbReference type="Proteomes" id="UP000523000">
    <property type="component" value="Unassembled WGS sequence"/>
</dbReference>
<dbReference type="GO" id="GO:0005886">
    <property type="term" value="C:plasma membrane"/>
    <property type="evidence" value="ECO:0007669"/>
    <property type="project" value="UniProtKB-SubCell"/>
</dbReference>
<dbReference type="PRINTS" id="PR00344">
    <property type="entry name" value="BCTRLSENSOR"/>
</dbReference>
<evidence type="ECO:0000256" key="9">
    <source>
        <dbReference type="ARBA" id="ARBA00023136"/>
    </source>
</evidence>
<feature type="domain" description="Histidine kinase" evidence="11">
    <location>
        <begin position="339"/>
        <end position="552"/>
    </location>
</feature>
<dbReference type="AlphaFoldDB" id="A0A839QNP9"/>
<comment type="cofactor">
    <cofactor evidence="2">
        <name>a divalent metal cation</name>
        <dbReference type="ChEBI" id="CHEBI:60240"/>
    </cofactor>
</comment>
<dbReference type="FunFam" id="1.10.287.130:FF:000001">
    <property type="entry name" value="Two-component sensor histidine kinase"/>
    <property type="match status" value="1"/>
</dbReference>
<feature type="transmembrane region" description="Helical" evidence="10">
    <location>
        <begin position="27"/>
        <end position="45"/>
    </location>
</feature>
<evidence type="ECO:0000256" key="3">
    <source>
        <dbReference type="ARBA" id="ARBA00004236"/>
    </source>
</evidence>
<evidence type="ECO:0000256" key="10">
    <source>
        <dbReference type="SAM" id="Phobius"/>
    </source>
</evidence>
<dbReference type="Gene3D" id="3.30.565.10">
    <property type="entry name" value="Histidine kinase-like ATPase, C-terminal domain"/>
    <property type="match status" value="1"/>
</dbReference>
<dbReference type="InterPro" id="IPR003594">
    <property type="entry name" value="HATPase_dom"/>
</dbReference>
<dbReference type="FunFam" id="3.30.565.10:FF:000006">
    <property type="entry name" value="Sensor histidine kinase WalK"/>
    <property type="match status" value="1"/>
</dbReference>
<comment type="subcellular location">
    <subcellularLocation>
        <location evidence="3">Cell membrane</location>
    </subcellularLocation>
</comment>
<dbReference type="EC" id="2.7.13.3" evidence="4"/>
<dbReference type="SUPFAM" id="SSF47384">
    <property type="entry name" value="Homodimeric domain of signal transducing histidine kinase"/>
    <property type="match status" value="1"/>
</dbReference>
<name>A0A839QNP9_9MICC</name>
<dbReference type="Gene3D" id="3.30.450.20">
    <property type="entry name" value="PAS domain"/>
    <property type="match status" value="1"/>
</dbReference>
<evidence type="ECO:0000313" key="13">
    <source>
        <dbReference type="Proteomes" id="UP000523000"/>
    </source>
</evidence>
<feature type="transmembrane region" description="Helical" evidence="10">
    <location>
        <begin position="132"/>
        <end position="151"/>
    </location>
</feature>
<dbReference type="PANTHER" id="PTHR43711:SF1">
    <property type="entry name" value="HISTIDINE KINASE 1"/>
    <property type="match status" value="1"/>
</dbReference>
<dbReference type="InterPro" id="IPR003661">
    <property type="entry name" value="HisK_dim/P_dom"/>
</dbReference>
<keyword evidence="10" id="KW-1133">Transmembrane helix</keyword>
<feature type="transmembrane region" description="Helical" evidence="10">
    <location>
        <begin position="95"/>
        <end position="120"/>
    </location>
</feature>
<evidence type="ECO:0000256" key="8">
    <source>
        <dbReference type="ARBA" id="ARBA00023012"/>
    </source>
</evidence>
<evidence type="ECO:0000259" key="11">
    <source>
        <dbReference type="PROSITE" id="PS50109"/>
    </source>
</evidence>
<dbReference type="SMART" id="SM00388">
    <property type="entry name" value="HisKA"/>
    <property type="match status" value="1"/>
</dbReference>
<evidence type="ECO:0000256" key="1">
    <source>
        <dbReference type="ARBA" id="ARBA00000085"/>
    </source>
</evidence>
<dbReference type="Gene3D" id="1.10.287.130">
    <property type="match status" value="1"/>
</dbReference>
<dbReference type="InterPro" id="IPR035965">
    <property type="entry name" value="PAS-like_dom_sf"/>
</dbReference>
<dbReference type="GO" id="GO:0000155">
    <property type="term" value="F:phosphorelay sensor kinase activity"/>
    <property type="evidence" value="ECO:0007669"/>
    <property type="project" value="InterPro"/>
</dbReference>
<dbReference type="CDD" id="cd00075">
    <property type="entry name" value="HATPase"/>
    <property type="match status" value="1"/>
</dbReference>
<dbReference type="Pfam" id="PF00512">
    <property type="entry name" value="HisKA"/>
    <property type="match status" value="1"/>
</dbReference>
<dbReference type="RefSeq" id="WP_183510850.1">
    <property type="nucleotide sequence ID" value="NZ_BAABGK010000029.1"/>
</dbReference>
<dbReference type="InterPro" id="IPR050736">
    <property type="entry name" value="Sensor_HK_Regulatory"/>
</dbReference>
<gene>
    <name evidence="12" type="ORF">E9229_001817</name>
</gene>
<dbReference type="SUPFAM" id="SSF55785">
    <property type="entry name" value="PYP-like sensor domain (PAS domain)"/>
    <property type="match status" value="1"/>
</dbReference>